<proteinExistence type="predicted"/>
<gene>
    <name evidence="10" type="ORF">HKK74_27475</name>
</gene>
<evidence type="ECO:0000313" key="10">
    <source>
        <dbReference type="EMBL" id="MBC6469208.1"/>
    </source>
</evidence>
<feature type="domain" description="Response regulatory" evidence="8">
    <location>
        <begin position="7"/>
        <end position="115"/>
    </location>
</feature>
<keyword evidence="2" id="KW-0902">Two-component regulatory system</keyword>
<dbReference type="SUPFAM" id="SSF52172">
    <property type="entry name" value="CheY-like"/>
    <property type="match status" value="1"/>
</dbReference>
<keyword evidence="1 6" id="KW-0597">Phosphoprotein</keyword>
<dbReference type="Pfam" id="PF00486">
    <property type="entry name" value="Trans_reg_C"/>
    <property type="match status" value="1"/>
</dbReference>
<organism evidence="10 11">
    <name type="scientific">Actinomadura alba</name>
    <dbReference type="NCBI Taxonomy" id="406431"/>
    <lineage>
        <taxon>Bacteria</taxon>
        <taxon>Bacillati</taxon>
        <taxon>Actinomycetota</taxon>
        <taxon>Actinomycetes</taxon>
        <taxon>Streptosporangiales</taxon>
        <taxon>Thermomonosporaceae</taxon>
        <taxon>Actinomadura</taxon>
    </lineage>
</organism>
<dbReference type="Gene3D" id="1.10.10.10">
    <property type="entry name" value="Winged helix-like DNA-binding domain superfamily/Winged helix DNA-binding domain"/>
    <property type="match status" value="1"/>
</dbReference>
<evidence type="ECO:0000256" key="1">
    <source>
        <dbReference type="ARBA" id="ARBA00022553"/>
    </source>
</evidence>
<comment type="caution">
    <text evidence="10">The sequence shown here is derived from an EMBL/GenBank/DDBJ whole genome shotgun (WGS) entry which is preliminary data.</text>
</comment>
<accession>A0ABR7LWH6</accession>
<keyword evidence="11" id="KW-1185">Reference proteome</keyword>
<dbReference type="PANTHER" id="PTHR48111:SF1">
    <property type="entry name" value="TWO-COMPONENT RESPONSE REGULATOR ORR33"/>
    <property type="match status" value="1"/>
</dbReference>
<dbReference type="InterPro" id="IPR016032">
    <property type="entry name" value="Sig_transdc_resp-reg_C-effctor"/>
</dbReference>
<keyword evidence="4 7" id="KW-0238">DNA-binding</keyword>
<dbReference type="RefSeq" id="WP_187246244.1">
    <property type="nucleotide sequence ID" value="NZ_BAAAOK010000015.1"/>
</dbReference>
<evidence type="ECO:0000256" key="6">
    <source>
        <dbReference type="PROSITE-ProRule" id="PRU00169"/>
    </source>
</evidence>
<dbReference type="CDD" id="cd00383">
    <property type="entry name" value="trans_reg_C"/>
    <property type="match status" value="1"/>
</dbReference>
<dbReference type="SUPFAM" id="SSF46894">
    <property type="entry name" value="C-terminal effector domain of the bipartite response regulators"/>
    <property type="match status" value="1"/>
</dbReference>
<evidence type="ECO:0000256" key="3">
    <source>
        <dbReference type="ARBA" id="ARBA00023015"/>
    </source>
</evidence>
<dbReference type="EMBL" id="JABVEC010000024">
    <property type="protein sequence ID" value="MBC6469208.1"/>
    <property type="molecule type" value="Genomic_DNA"/>
</dbReference>
<dbReference type="PROSITE" id="PS50110">
    <property type="entry name" value="RESPONSE_REGULATORY"/>
    <property type="match status" value="1"/>
</dbReference>
<dbReference type="InterPro" id="IPR001867">
    <property type="entry name" value="OmpR/PhoB-type_DNA-bd"/>
</dbReference>
<evidence type="ECO:0000259" key="9">
    <source>
        <dbReference type="PROSITE" id="PS51755"/>
    </source>
</evidence>
<dbReference type="SMART" id="SM00862">
    <property type="entry name" value="Trans_reg_C"/>
    <property type="match status" value="1"/>
</dbReference>
<dbReference type="SMART" id="SM00448">
    <property type="entry name" value="REC"/>
    <property type="match status" value="1"/>
</dbReference>
<feature type="modified residue" description="4-aspartylphosphate" evidence="6">
    <location>
        <position position="56"/>
    </location>
</feature>
<keyword evidence="3" id="KW-0805">Transcription regulation</keyword>
<dbReference type="Proteomes" id="UP000805614">
    <property type="component" value="Unassembled WGS sequence"/>
</dbReference>
<evidence type="ECO:0000256" key="4">
    <source>
        <dbReference type="ARBA" id="ARBA00023125"/>
    </source>
</evidence>
<dbReference type="InterPro" id="IPR036388">
    <property type="entry name" value="WH-like_DNA-bd_sf"/>
</dbReference>
<evidence type="ECO:0000259" key="8">
    <source>
        <dbReference type="PROSITE" id="PS50110"/>
    </source>
</evidence>
<feature type="domain" description="OmpR/PhoB-type" evidence="9">
    <location>
        <begin position="124"/>
        <end position="219"/>
    </location>
</feature>
<dbReference type="InterPro" id="IPR001789">
    <property type="entry name" value="Sig_transdc_resp-reg_receiver"/>
</dbReference>
<feature type="DNA-binding region" description="OmpR/PhoB-type" evidence="7">
    <location>
        <begin position="124"/>
        <end position="219"/>
    </location>
</feature>
<reference evidence="10 11" key="1">
    <citation type="submission" date="2020-06" db="EMBL/GenBank/DDBJ databases">
        <title>Actinomadura xiongansis sp. nov., isolated from soil of Baiyangdian.</title>
        <authorList>
            <person name="Zhang X."/>
        </authorList>
    </citation>
    <scope>NUCLEOTIDE SEQUENCE [LARGE SCALE GENOMIC DNA]</scope>
    <source>
        <strain evidence="10 11">HBUM206468</strain>
    </source>
</reference>
<evidence type="ECO:0000313" key="11">
    <source>
        <dbReference type="Proteomes" id="UP000805614"/>
    </source>
</evidence>
<dbReference type="Gene3D" id="3.40.50.2300">
    <property type="match status" value="1"/>
</dbReference>
<dbReference type="InterPro" id="IPR011006">
    <property type="entry name" value="CheY-like_superfamily"/>
</dbReference>
<dbReference type="InterPro" id="IPR039420">
    <property type="entry name" value="WalR-like"/>
</dbReference>
<evidence type="ECO:0000256" key="5">
    <source>
        <dbReference type="ARBA" id="ARBA00023163"/>
    </source>
</evidence>
<dbReference type="PANTHER" id="PTHR48111">
    <property type="entry name" value="REGULATOR OF RPOS"/>
    <property type="match status" value="1"/>
</dbReference>
<keyword evidence="5" id="KW-0804">Transcription</keyword>
<evidence type="ECO:0000256" key="2">
    <source>
        <dbReference type="ARBA" id="ARBA00023012"/>
    </source>
</evidence>
<dbReference type="PROSITE" id="PS51755">
    <property type="entry name" value="OMPR_PHOB"/>
    <property type="match status" value="1"/>
</dbReference>
<sequence>MVDEDGRVLVVEHDPGVAELERLYLTREGFVVDVEPEPADAPAAAARIRPDIVVLDVSAPGVRPAELYRRVAEAAHPAPIICVHSPDTDQGELGEYRVSRPFGPRLLVAAVADALRRRDAGDGADVLRMGAVTLDPQTRSVSVPGGPAALTATEFDLLAFFMANPGRVFTREQLLDAAWAPGASAGTRTVDVHIAQLRAKLGAASPIRTVRGVGYAADL</sequence>
<evidence type="ECO:0000256" key="7">
    <source>
        <dbReference type="PROSITE-ProRule" id="PRU01091"/>
    </source>
</evidence>
<protein>
    <submittedName>
        <fullName evidence="10">Response regulator transcription factor</fullName>
    </submittedName>
</protein>
<name>A0ABR7LWH6_9ACTN</name>
<dbReference type="Pfam" id="PF00072">
    <property type="entry name" value="Response_reg"/>
    <property type="match status" value="1"/>
</dbReference>